<keyword evidence="2 5" id="KW-0812">Transmembrane</keyword>
<evidence type="ECO:0000256" key="5">
    <source>
        <dbReference type="SAM" id="Phobius"/>
    </source>
</evidence>
<dbReference type="Pfam" id="PF13813">
    <property type="entry name" value="MBOAT_2"/>
    <property type="match status" value="1"/>
</dbReference>
<gene>
    <name evidence="7" type="ORF">B5807_05262</name>
</gene>
<dbReference type="EMBL" id="KZ107842">
    <property type="protein sequence ID" value="OSS50019.1"/>
    <property type="molecule type" value="Genomic_DNA"/>
</dbReference>
<reference evidence="7 8" key="1">
    <citation type="journal article" date="2017" name="Genome Announc.">
        <title>Genome sequence of the saprophytic ascomycete Epicoccum nigrum ICMP 19927 strain isolated from New Zealand.</title>
        <authorList>
            <person name="Fokin M."/>
            <person name="Fleetwood D."/>
            <person name="Weir B.S."/>
            <person name="Villas-Boas S.G."/>
        </authorList>
    </citation>
    <scope>NUCLEOTIDE SEQUENCE [LARGE SCALE GENOMIC DNA]</scope>
    <source>
        <strain evidence="7 8">ICMP 19927</strain>
    </source>
</reference>
<keyword evidence="3 5" id="KW-1133">Transmembrane helix</keyword>
<keyword evidence="4 5" id="KW-0472">Membrane</keyword>
<feature type="transmembrane region" description="Helical" evidence="5">
    <location>
        <begin position="330"/>
        <end position="354"/>
    </location>
</feature>
<evidence type="ECO:0000256" key="1">
    <source>
        <dbReference type="ARBA" id="ARBA00004141"/>
    </source>
</evidence>
<feature type="domain" description="Wax synthase" evidence="6">
    <location>
        <begin position="277"/>
        <end position="364"/>
    </location>
</feature>
<dbReference type="InParanoid" id="A0A1Y2M2G3"/>
<evidence type="ECO:0000313" key="7">
    <source>
        <dbReference type="EMBL" id="OSS50019.1"/>
    </source>
</evidence>
<feature type="transmembrane region" description="Helical" evidence="5">
    <location>
        <begin position="245"/>
        <end position="265"/>
    </location>
</feature>
<feature type="transmembrane region" description="Helical" evidence="5">
    <location>
        <begin position="389"/>
        <end position="407"/>
    </location>
</feature>
<evidence type="ECO:0000259" key="6">
    <source>
        <dbReference type="Pfam" id="PF13813"/>
    </source>
</evidence>
<feature type="transmembrane region" description="Helical" evidence="5">
    <location>
        <begin position="35"/>
        <end position="53"/>
    </location>
</feature>
<evidence type="ECO:0000256" key="2">
    <source>
        <dbReference type="ARBA" id="ARBA00022692"/>
    </source>
</evidence>
<evidence type="ECO:0000313" key="8">
    <source>
        <dbReference type="Proteomes" id="UP000193240"/>
    </source>
</evidence>
<name>A0A1Y2M2G3_EPING</name>
<feature type="transmembrane region" description="Helical" evidence="5">
    <location>
        <begin position="65"/>
        <end position="84"/>
    </location>
</feature>
<dbReference type="InterPro" id="IPR032805">
    <property type="entry name" value="Wax_synthase_dom"/>
</dbReference>
<keyword evidence="8" id="KW-1185">Reference proteome</keyword>
<sequence length="434" mass="48778">MVPSLALPPIVGHLQIPLIFLLNTLTLALNRSYRFLAVSLGLPVLLLLVSQSLYREWEKGWGLHYGINCFVMTIVLGWVEWVALQRPDVEAWRKITRGEEKVGKEGEGKKKGRWERDGVGERIGAVRGEGAVKSSGSAGLTSAKEIAPEGFGERLWWAVRLATTNRYVGWSCEAKNVPLEVGPEYPRLKFLARKVPRAALFYVLRDVVNSYTAASPHGTWLDIAHLDPVVSFEQEPFLYRFKFTWVYVVLTYVSLELMATLYGILSVATGLARPVDCPSMFGDLKECYNVRQAWSVVWHQQVRHVCSALGIWLVRDVLKLRRGSFGSKYVQLFVAFGVSAIIHGGASMLCHASLNDDGAFKSFLLQAVIIFFEDHVIALGKRLGRKDSAFWRIVGFCWTVLAIGWSMQGWTGKTLRHGLWVHDREIDIFGIGPK</sequence>
<accession>A0A1Y2M2G3</accession>
<dbReference type="Proteomes" id="UP000193240">
    <property type="component" value="Unassembled WGS sequence"/>
</dbReference>
<protein>
    <recommendedName>
        <fullName evidence="6">Wax synthase domain-containing protein</fullName>
    </recommendedName>
</protein>
<evidence type="ECO:0000256" key="3">
    <source>
        <dbReference type="ARBA" id="ARBA00022989"/>
    </source>
</evidence>
<organism evidence="7 8">
    <name type="scientific">Epicoccum nigrum</name>
    <name type="common">Soil fungus</name>
    <name type="synonym">Epicoccum purpurascens</name>
    <dbReference type="NCBI Taxonomy" id="105696"/>
    <lineage>
        <taxon>Eukaryota</taxon>
        <taxon>Fungi</taxon>
        <taxon>Dikarya</taxon>
        <taxon>Ascomycota</taxon>
        <taxon>Pezizomycotina</taxon>
        <taxon>Dothideomycetes</taxon>
        <taxon>Pleosporomycetidae</taxon>
        <taxon>Pleosporales</taxon>
        <taxon>Pleosporineae</taxon>
        <taxon>Didymellaceae</taxon>
        <taxon>Epicoccum</taxon>
    </lineage>
</organism>
<evidence type="ECO:0000256" key="4">
    <source>
        <dbReference type="ARBA" id="ARBA00023136"/>
    </source>
</evidence>
<feature type="transmembrane region" description="Helical" evidence="5">
    <location>
        <begin position="6"/>
        <end position="28"/>
    </location>
</feature>
<comment type="subcellular location">
    <subcellularLocation>
        <location evidence="1">Membrane</location>
        <topology evidence="1">Multi-pass membrane protein</topology>
    </subcellularLocation>
</comment>
<dbReference type="OMA" id="PCMIWIV"/>
<proteinExistence type="predicted"/>
<dbReference type="AlphaFoldDB" id="A0A1Y2M2G3"/>
<dbReference type="GO" id="GO:0016020">
    <property type="term" value="C:membrane"/>
    <property type="evidence" value="ECO:0007669"/>
    <property type="project" value="UniProtKB-SubCell"/>
</dbReference>